<proteinExistence type="predicted"/>
<evidence type="ECO:0000313" key="2">
    <source>
        <dbReference type="Proteomes" id="UP000683925"/>
    </source>
</evidence>
<gene>
    <name evidence="1" type="ORF">POCTA_138.1.T1400034</name>
</gene>
<name>A0A8S1Y055_PAROT</name>
<organism evidence="1 2">
    <name type="scientific">Paramecium octaurelia</name>
    <dbReference type="NCBI Taxonomy" id="43137"/>
    <lineage>
        <taxon>Eukaryota</taxon>
        <taxon>Sar</taxon>
        <taxon>Alveolata</taxon>
        <taxon>Ciliophora</taxon>
        <taxon>Intramacronucleata</taxon>
        <taxon>Oligohymenophorea</taxon>
        <taxon>Peniculida</taxon>
        <taxon>Parameciidae</taxon>
        <taxon>Paramecium</taxon>
    </lineage>
</organism>
<keyword evidence="2" id="KW-1185">Reference proteome</keyword>
<evidence type="ECO:0000313" key="1">
    <source>
        <dbReference type="EMBL" id="CAD8207100.1"/>
    </source>
</evidence>
<dbReference type="Proteomes" id="UP000683925">
    <property type="component" value="Unassembled WGS sequence"/>
</dbReference>
<accession>A0A8S1Y055</accession>
<sequence>MINSYSFNEYTVIQNKIKDQGWVFESQISQFHKGIIGNTEHYLFLFADFGLFPIFNVFNEIAINSTSLFKFSIDFVVCQDGIGGEKLQWLIGLDIGCLFCEFGLDLESSSLSSSNSTSGRSNSVPLQNSLLSWEGYNLSAICLLKIRGQIGSLSINEIASLGFNYVSGMRTLAFQFGEYDANYFLGIRHKKLY</sequence>
<dbReference type="EMBL" id="CAJJDP010000141">
    <property type="protein sequence ID" value="CAD8207100.1"/>
    <property type="molecule type" value="Genomic_DNA"/>
</dbReference>
<reference evidence="1" key="1">
    <citation type="submission" date="2021-01" db="EMBL/GenBank/DDBJ databases">
        <authorList>
            <consortium name="Genoscope - CEA"/>
            <person name="William W."/>
        </authorList>
    </citation>
    <scope>NUCLEOTIDE SEQUENCE</scope>
</reference>
<comment type="caution">
    <text evidence="1">The sequence shown here is derived from an EMBL/GenBank/DDBJ whole genome shotgun (WGS) entry which is preliminary data.</text>
</comment>
<protein>
    <submittedName>
        <fullName evidence="1">Uncharacterized protein</fullName>
    </submittedName>
</protein>
<dbReference type="AlphaFoldDB" id="A0A8S1Y055"/>